<protein>
    <submittedName>
        <fullName evidence="1">DUF748 domain-containing protein</fullName>
    </submittedName>
</protein>
<dbReference type="PANTHER" id="PTHR30441:SF8">
    <property type="entry name" value="DUF748 DOMAIN-CONTAINING PROTEIN"/>
    <property type="match status" value="1"/>
</dbReference>
<reference evidence="1 2" key="1">
    <citation type="submission" date="2024-07" db="EMBL/GenBank/DDBJ databases">
        <title>Uliginosibacterium flavum JJ3220;KACC:17644.</title>
        <authorList>
            <person name="Kim M.K."/>
        </authorList>
    </citation>
    <scope>NUCLEOTIDE SEQUENCE [LARGE SCALE GENOMIC DNA]</scope>
    <source>
        <strain evidence="1 2">KACC:17644</strain>
    </source>
</reference>
<proteinExistence type="predicted"/>
<accession>A0ABV2TN40</accession>
<dbReference type="Proteomes" id="UP001549691">
    <property type="component" value="Unassembled WGS sequence"/>
</dbReference>
<sequence length="364" mass="38555">MKSSKLRLALLVGLPLLAVLLFAGYFAALHLLKGQIVAALGKTGEVQDIRVSLAHIEIEGLRIKASHAGWPGADELRAKRVRVTPDLRSLLSDTIVVSSITVEDAALSVLRTREGMKILPALLDAQGKAPTKKGGEKPAKAAGPKIRIGSFKLTRSRVDFYDTTVAARALHIPLDQIELTLDDLLLPAMNEKAQLQLQARVAGQGTLALNGDLVPANMDSDLKLKLAGVPLKLVEPYLFKGKAGEIKSGTLALDLHSIVVKRQLKAPGHMLLSQLEIGGLTGFAREAMAAFARSKGVDADTRRPVDMDFTLQGNLDDSRFSLNEAIYAQGGLAALKLIGIGGSSSSSDKPGSGLGDALKGLFGK</sequence>
<evidence type="ECO:0000313" key="2">
    <source>
        <dbReference type="Proteomes" id="UP001549691"/>
    </source>
</evidence>
<comment type="caution">
    <text evidence="1">The sequence shown here is derived from an EMBL/GenBank/DDBJ whole genome shotgun (WGS) entry which is preliminary data.</text>
</comment>
<dbReference type="RefSeq" id="WP_354601793.1">
    <property type="nucleotide sequence ID" value="NZ_JBEWZI010000015.1"/>
</dbReference>
<gene>
    <name evidence="1" type="ORF">ABXR19_14195</name>
</gene>
<name>A0ABV2TN40_9RHOO</name>
<evidence type="ECO:0000313" key="1">
    <source>
        <dbReference type="EMBL" id="MET7015337.1"/>
    </source>
</evidence>
<dbReference type="PANTHER" id="PTHR30441">
    <property type="entry name" value="DUF748 DOMAIN-CONTAINING PROTEIN"/>
    <property type="match status" value="1"/>
</dbReference>
<organism evidence="1 2">
    <name type="scientific">Uliginosibacterium flavum</name>
    <dbReference type="NCBI Taxonomy" id="1396831"/>
    <lineage>
        <taxon>Bacteria</taxon>
        <taxon>Pseudomonadati</taxon>
        <taxon>Pseudomonadota</taxon>
        <taxon>Betaproteobacteria</taxon>
        <taxon>Rhodocyclales</taxon>
        <taxon>Zoogloeaceae</taxon>
        <taxon>Uliginosibacterium</taxon>
    </lineage>
</organism>
<keyword evidence="2" id="KW-1185">Reference proteome</keyword>
<dbReference type="EMBL" id="JBEWZI010000015">
    <property type="protein sequence ID" value="MET7015337.1"/>
    <property type="molecule type" value="Genomic_DNA"/>
</dbReference>
<dbReference type="InterPro" id="IPR052894">
    <property type="entry name" value="AsmA-related"/>
</dbReference>